<comment type="caution">
    <text evidence="2">The sequence shown here is derived from an EMBL/GenBank/DDBJ whole genome shotgun (WGS) entry which is preliminary data.</text>
</comment>
<evidence type="ECO:0000256" key="1">
    <source>
        <dbReference type="SAM" id="MobiDB-lite"/>
    </source>
</evidence>
<reference evidence="2" key="1">
    <citation type="submission" date="2021-02" db="EMBL/GenBank/DDBJ databases">
        <authorList>
            <person name="Nowell W R."/>
        </authorList>
    </citation>
    <scope>NUCLEOTIDE SEQUENCE</scope>
</reference>
<feature type="non-terminal residue" evidence="2">
    <location>
        <position position="1"/>
    </location>
</feature>
<organism evidence="2 3">
    <name type="scientific">Rotaria magnacalcarata</name>
    <dbReference type="NCBI Taxonomy" id="392030"/>
    <lineage>
        <taxon>Eukaryota</taxon>
        <taxon>Metazoa</taxon>
        <taxon>Spiralia</taxon>
        <taxon>Gnathifera</taxon>
        <taxon>Rotifera</taxon>
        <taxon>Eurotatoria</taxon>
        <taxon>Bdelloidea</taxon>
        <taxon>Philodinida</taxon>
        <taxon>Philodinidae</taxon>
        <taxon>Rotaria</taxon>
    </lineage>
</organism>
<name>A0A8S3HBR9_9BILA</name>
<protein>
    <submittedName>
        <fullName evidence="2">Uncharacterized protein</fullName>
    </submittedName>
</protein>
<gene>
    <name evidence="2" type="ORF">BYL167_LOCUS78966</name>
</gene>
<proteinExistence type="predicted"/>
<accession>A0A8S3HBR9</accession>
<feature type="compositionally biased region" description="Basic and acidic residues" evidence="1">
    <location>
        <begin position="87"/>
        <end position="98"/>
    </location>
</feature>
<dbReference type="AlphaFoldDB" id="A0A8S3HBR9"/>
<evidence type="ECO:0000313" key="3">
    <source>
        <dbReference type="Proteomes" id="UP000681967"/>
    </source>
</evidence>
<dbReference type="EMBL" id="CAJOBH010290950">
    <property type="protein sequence ID" value="CAF5181059.1"/>
    <property type="molecule type" value="Genomic_DNA"/>
</dbReference>
<sequence>DESSSRRSSARQKSRSKFNDENEQDDLVKIRKKSNPKEQDLFSKQRIDKYDNDNDEEDDFKPRSNRRTPSSSARKTAAGDSSYRSHSRTERNIDEDLQ</sequence>
<feature type="compositionally biased region" description="Basic and acidic residues" evidence="1">
    <location>
        <begin position="35"/>
        <end position="52"/>
    </location>
</feature>
<evidence type="ECO:0000313" key="2">
    <source>
        <dbReference type="EMBL" id="CAF5181059.1"/>
    </source>
</evidence>
<dbReference type="Proteomes" id="UP000681967">
    <property type="component" value="Unassembled WGS sequence"/>
</dbReference>
<feature type="region of interest" description="Disordered" evidence="1">
    <location>
        <begin position="1"/>
        <end position="98"/>
    </location>
</feature>